<gene>
    <name evidence="1" type="ORF">S01H4_63517</name>
</gene>
<accession>X1D501</accession>
<dbReference type="GO" id="GO:0003872">
    <property type="term" value="F:6-phosphofructokinase activity"/>
    <property type="evidence" value="ECO:0007669"/>
    <property type="project" value="InterPro"/>
</dbReference>
<comment type="caution">
    <text evidence="1">The sequence shown here is derived from an EMBL/GenBank/DDBJ whole genome shotgun (WGS) entry which is preliminary data.</text>
</comment>
<dbReference type="Gene3D" id="3.40.50.460">
    <property type="entry name" value="Phosphofructokinase domain"/>
    <property type="match status" value="1"/>
</dbReference>
<organism evidence="1">
    <name type="scientific">marine sediment metagenome</name>
    <dbReference type="NCBI Taxonomy" id="412755"/>
    <lineage>
        <taxon>unclassified sequences</taxon>
        <taxon>metagenomes</taxon>
        <taxon>ecological metagenomes</taxon>
    </lineage>
</organism>
<dbReference type="SUPFAM" id="SSF53784">
    <property type="entry name" value="Phosphofructokinase"/>
    <property type="match status" value="1"/>
</dbReference>
<name>X1D501_9ZZZZ</name>
<feature type="non-terminal residue" evidence="1">
    <location>
        <position position="136"/>
    </location>
</feature>
<evidence type="ECO:0008006" key="2">
    <source>
        <dbReference type="Google" id="ProtNLM"/>
    </source>
</evidence>
<protein>
    <recommendedName>
        <fullName evidence="2">Phosphofructokinase domain-containing protein</fullName>
    </recommendedName>
</protein>
<feature type="non-terminal residue" evidence="1">
    <location>
        <position position="1"/>
    </location>
</feature>
<dbReference type="AlphaFoldDB" id="X1D501"/>
<proteinExistence type="predicted"/>
<reference evidence="1" key="1">
    <citation type="journal article" date="2014" name="Front. Microbiol.">
        <title>High frequency of phylogenetically diverse reductive dehalogenase-homologous genes in deep subseafloor sedimentary metagenomes.</title>
        <authorList>
            <person name="Kawai M."/>
            <person name="Futagami T."/>
            <person name="Toyoda A."/>
            <person name="Takaki Y."/>
            <person name="Nishi S."/>
            <person name="Hori S."/>
            <person name="Arai W."/>
            <person name="Tsubouchi T."/>
            <person name="Morono Y."/>
            <person name="Uchiyama I."/>
            <person name="Ito T."/>
            <person name="Fujiyama A."/>
            <person name="Inagaki F."/>
            <person name="Takami H."/>
        </authorList>
    </citation>
    <scope>NUCLEOTIDE SEQUENCE</scope>
    <source>
        <strain evidence="1">Expedition CK06-06</strain>
    </source>
</reference>
<dbReference type="InterPro" id="IPR035966">
    <property type="entry name" value="PKF_sf"/>
</dbReference>
<sequence length="136" mass="15076">RPFVEEKFLDDISSEWKKRKGIVVTVSEGLVRENGEPLVNPRHKSAFDSFGHALIGNVSQYLADLISSKLGIRARSEKPGLLGRTSKSLVSEVDREEAYDAGFTAVQQAVKGMSGFMIGLQRVSEKPYQVKQKLIP</sequence>
<dbReference type="EMBL" id="BART01038222">
    <property type="protein sequence ID" value="GAH15292.1"/>
    <property type="molecule type" value="Genomic_DNA"/>
</dbReference>
<dbReference type="Gene3D" id="3.40.50.450">
    <property type="match status" value="1"/>
</dbReference>
<evidence type="ECO:0000313" key="1">
    <source>
        <dbReference type="EMBL" id="GAH15292.1"/>
    </source>
</evidence>